<keyword evidence="3" id="KW-1185">Reference proteome</keyword>
<dbReference type="OrthoDB" id="1489065at2"/>
<organism evidence="2 3">
    <name type="scientific">Mucilaginibacter pedocola</name>
    <dbReference type="NCBI Taxonomy" id="1792845"/>
    <lineage>
        <taxon>Bacteria</taxon>
        <taxon>Pseudomonadati</taxon>
        <taxon>Bacteroidota</taxon>
        <taxon>Sphingobacteriia</taxon>
        <taxon>Sphingobacteriales</taxon>
        <taxon>Sphingobacteriaceae</taxon>
        <taxon>Mucilaginibacter</taxon>
    </lineage>
</organism>
<evidence type="ECO:0000313" key="3">
    <source>
        <dbReference type="Proteomes" id="UP000189739"/>
    </source>
</evidence>
<dbReference type="RefSeq" id="WP_078350159.1">
    <property type="nucleotide sequence ID" value="NZ_MBTF01000035.1"/>
</dbReference>
<dbReference type="Pfam" id="PF05170">
    <property type="entry name" value="AsmA"/>
    <property type="match status" value="1"/>
</dbReference>
<evidence type="ECO:0000259" key="1">
    <source>
        <dbReference type="Pfam" id="PF05170"/>
    </source>
</evidence>
<feature type="domain" description="AsmA" evidence="1">
    <location>
        <begin position="1"/>
        <end position="691"/>
    </location>
</feature>
<dbReference type="PANTHER" id="PTHR30441">
    <property type="entry name" value="DUF748 DOMAIN-CONTAINING PROTEIN"/>
    <property type="match status" value="1"/>
</dbReference>
<accession>A0A1S9P9G5</accession>
<protein>
    <submittedName>
        <fullName evidence="2">AsmA family protein</fullName>
    </submittedName>
</protein>
<dbReference type="GO" id="GO:0090313">
    <property type="term" value="P:regulation of protein targeting to membrane"/>
    <property type="evidence" value="ECO:0007669"/>
    <property type="project" value="TreeGrafter"/>
</dbReference>
<comment type="caution">
    <text evidence="2">The sequence shown here is derived from an EMBL/GenBank/DDBJ whole genome shotgun (WGS) entry which is preliminary data.</text>
</comment>
<dbReference type="InterPro" id="IPR007844">
    <property type="entry name" value="AsmA"/>
</dbReference>
<dbReference type="GO" id="GO:0005886">
    <property type="term" value="C:plasma membrane"/>
    <property type="evidence" value="ECO:0007669"/>
    <property type="project" value="TreeGrafter"/>
</dbReference>
<dbReference type="AlphaFoldDB" id="A0A1S9P9G5"/>
<reference evidence="2 3" key="1">
    <citation type="submission" date="2016-07" db="EMBL/GenBank/DDBJ databases">
        <title>Genomic analysis of zinc-resistant bacterium Mucilaginibacter pedocola TBZ30.</title>
        <authorList>
            <person name="Huang J."/>
            <person name="Tang J."/>
        </authorList>
    </citation>
    <scope>NUCLEOTIDE SEQUENCE [LARGE SCALE GENOMIC DNA]</scope>
    <source>
        <strain evidence="2 3">TBZ30</strain>
    </source>
</reference>
<dbReference type="EMBL" id="MBTF01000035">
    <property type="protein sequence ID" value="OOQ57559.1"/>
    <property type="molecule type" value="Genomic_DNA"/>
</dbReference>
<gene>
    <name evidence="2" type="ORF">BC343_12185</name>
</gene>
<dbReference type="InterPro" id="IPR052894">
    <property type="entry name" value="AsmA-related"/>
</dbReference>
<sequence>MPKWLKISLKVLGALILLVVLLAVGATIYVSNNKEKVLAQVIKKLNENLDGSLTVGDIRPSFFSNFPDVSLSLRDVVIRDRQFPKHHHTLLNSKEFNVSVNAAALLRGVISINNIDIDNAAIDLYTDSLGYSNTSVFKKSKKEKVKAEANESNSSTQLKRFSLANVNFTIDNQKAHKLFNFAVSQLAGKMTYPDTGWHANVHLNVLAKSLAFNTKRGSFIKNRQINTDLDAGFNEETGKISVKSNNFDIGGDVFGLNTLFVTGEGDDSFAFHLTNEKLLWRRASALLAPNIQRVLNKFNLDKPINVKAIISGSFGGGDPYFNVAAGVTDNKLTIPGAVIDDCNFDAVFTNENIKGKGFSDANSVIRLKKFSGSYSHLPFKIDTGSITNLEVPIATGNFKANFPVTNLNYLLTGNVAKFTKGQVAMDLRYKADVVNLQINKPAVQGTIGLSGANVRYVPRNLNLTNSSILLDFKGNDLFLKNIRLQSGQSIVKMEGAVKNFMNLYYSAPEKILIDWQVSSPQIYLGEFLGFLDSAKPSKAPSKPSGNSADMVKRLAEVLNSAKADMHMKINELHYRKFLAKDVKSDLLLSEDGIRIKQLALATSGGSLKLNGNLVQKGKVNDFIMQTDIKGVNVSQFFYAFDNFGLGDLTSQNLRGNLSALTSTTGSVTNTGDIVKHSIRGKVKITLSNGALLNFKPIKSVGKFAFPFRDLDNITLSTLNGDFDIMGDKITINPMEISSSVLNMDVAGVYGLTNGTDIALDVPLRNPKKDEDITDPEELKKRRFKGIVLHIRAHEEEGKLKIGWNKNHK</sequence>
<evidence type="ECO:0000313" key="2">
    <source>
        <dbReference type="EMBL" id="OOQ57559.1"/>
    </source>
</evidence>
<name>A0A1S9P9G5_9SPHI</name>
<dbReference type="Proteomes" id="UP000189739">
    <property type="component" value="Unassembled WGS sequence"/>
</dbReference>
<dbReference type="PANTHER" id="PTHR30441:SF8">
    <property type="entry name" value="DUF748 DOMAIN-CONTAINING PROTEIN"/>
    <property type="match status" value="1"/>
</dbReference>
<dbReference type="STRING" id="1792845.BC343_12185"/>
<proteinExistence type="predicted"/>